<protein>
    <recommendedName>
        <fullName evidence="3">Cell division protein FtsL</fullName>
    </recommendedName>
</protein>
<dbReference type="Proteomes" id="UP000177478">
    <property type="component" value="Unassembled WGS sequence"/>
</dbReference>
<evidence type="ECO:0000313" key="1">
    <source>
        <dbReference type="EMBL" id="OGN20507.1"/>
    </source>
</evidence>
<comment type="caution">
    <text evidence="1">The sequence shown here is derived from an EMBL/GenBank/DDBJ whole genome shotgun (WGS) entry which is preliminary data.</text>
</comment>
<dbReference type="EMBL" id="MGKD01000003">
    <property type="protein sequence ID" value="OGN20507.1"/>
    <property type="molecule type" value="Genomic_DNA"/>
</dbReference>
<evidence type="ECO:0008006" key="3">
    <source>
        <dbReference type="Google" id="ProtNLM"/>
    </source>
</evidence>
<proteinExistence type="predicted"/>
<reference evidence="1 2" key="1">
    <citation type="journal article" date="2016" name="Nat. Commun.">
        <title>Thousands of microbial genomes shed light on interconnected biogeochemical processes in an aquifer system.</title>
        <authorList>
            <person name="Anantharaman K."/>
            <person name="Brown C.T."/>
            <person name="Hug L.A."/>
            <person name="Sharon I."/>
            <person name="Castelle C.J."/>
            <person name="Probst A.J."/>
            <person name="Thomas B.C."/>
            <person name="Singh A."/>
            <person name="Wilkins M.J."/>
            <person name="Karaoz U."/>
            <person name="Brodie E.L."/>
            <person name="Williams K.H."/>
            <person name="Hubbard S.S."/>
            <person name="Banfield J.F."/>
        </authorList>
    </citation>
    <scope>NUCLEOTIDE SEQUENCE [LARGE SCALE GENOMIC DNA]</scope>
</reference>
<dbReference type="AlphaFoldDB" id="A0A1F8G567"/>
<accession>A0A1F8G567</accession>
<name>A0A1F8G567_9BACT</name>
<gene>
    <name evidence="1" type="ORF">A3F25_00750</name>
</gene>
<sequence>MLVVAAGLVLYYVFLANRLVTIAYQEKQMNNQLADLTVRHGDLAAQQANTSTLSNLSAFAQNAGLVEQAVPDSIFSDTSLAQN</sequence>
<organism evidence="1 2">
    <name type="scientific">Candidatus Yanofskybacteria bacterium RIFCSPHIGHO2_12_FULL_45_19b</name>
    <dbReference type="NCBI Taxonomy" id="1802689"/>
    <lineage>
        <taxon>Bacteria</taxon>
        <taxon>Candidatus Yanofskyibacteriota</taxon>
    </lineage>
</organism>
<evidence type="ECO:0000313" key="2">
    <source>
        <dbReference type="Proteomes" id="UP000177478"/>
    </source>
</evidence>
<dbReference type="STRING" id="1802689.A3F25_00750"/>